<accession>A0A199W0Y0</accession>
<evidence type="ECO:0000256" key="1">
    <source>
        <dbReference type="SAM" id="Phobius"/>
    </source>
</evidence>
<protein>
    <submittedName>
        <fullName evidence="2">Uncharacterized protein</fullName>
    </submittedName>
</protein>
<feature type="non-terminal residue" evidence="2">
    <location>
        <position position="1"/>
    </location>
</feature>
<feature type="transmembrane region" description="Helical" evidence="1">
    <location>
        <begin position="6"/>
        <end position="23"/>
    </location>
</feature>
<proteinExistence type="predicted"/>
<organism evidence="2 3">
    <name type="scientific">Ananas comosus</name>
    <name type="common">Pineapple</name>
    <name type="synonym">Ananas ananas</name>
    <dbReference type="NCBI Taxonomy" id="4615"/>
    <lineage>
        <taxon>Eukaryota</taxon>
        <taxon>Viridiplantae</taxon>
        <taxon>Streptophyta</taxon>
        <taxon>Embryophyta</taxon>
        <taxon>Tracheophyta</taxon>
        <taxon>Spermatophyta</taxon>
        <taxon>Magnoliopsida</taxon>
        <taxon>Liliopsida</taxon>
        <taxon>Poales</taxon>
        <taxon>Bromeliaceae</taxon>
        <taxon>Bromelioideae</taxon>
        <taxon>Ananas</taxon>
    </lineage>
</organism>
<sequence>FKSFIIIFYEIFIFNCSFLDYLFDR</sequence>
<evidence type="ECO:0000313" key="2">
    <source>
        <dbReference type="EMBL" id="OAY82873.1"/>
    </source>
</evidence>
<dbReference type="AlphaFoldDB" id="A0A199W0Y0"/>
<keyword evidence="1" id="KW-0812">Transmembrane</keyword>
<reference evidence="2 3" key="1">
    <citation type="journal article" date="2016" name="DNA Res.">
        <title>The draft genome of MD-2 pineapple using hybrid error correction of long reads.</title>
        <authorList>
            <person name="Redwan R.M."/>
            <person name="Saidin A."/>
            <person name="Kumar S.V."/>
        </authorList>
    </citation>
    <scope>NUCLEOTIDE SEQUENCE [LARGE SCALE GENOMIC DNA]</scope>
    <source>
        <strain evidence="3">cv. MD2</strain>
        <tissue evidence="2">Leaf</tissue>
    </source>
</reference>
<gene>
    <name evidence="2" type="ORF">ACMD2_06311</name>
</gene>
<keyword evidence="1" id="KW-0472">Membrane</keyword>
<dbReference type="Proteomes" id="UP000092600">
    <property type="component" value="Unassembled WGS sequence"/>
</dbReference>
<comment type="caution">
    <text evidence="2">The sequence shown here is derived from an EMBL/GenBank/DDBJ whole genome shotgun (WGS) entry which is preliminary data.</text>
</comment>
<dbReference type="EMBL" id="LSRQ01000432">
    <property type="protein sequence ID" value="OAY82873.1"/>
    <property type="molecule type" value="Genomic_DNA"/>
</dbReference>
<evidence type="ECO:0000313" key="3">
    <source>
        <dbReference type="Proteomes" id="UP000092600"/>
    </source>
</evidence>
<keyword evidence="1" id="KW-1133">Transmembrane helix</keyword>
<name>A0A199W0Y0_ANACO</name>